<dbReference type="EMBL" id="VEVO01000022">
    <property type="protein sequence ID" value="KAF0023191.1"/>
    <property type="molecule type" value="Genomic_DNA"/>
</dbReference>
<dbReference type="Proteomes" id="UP000438429">
    <property type="component" value="Unassembled WGS sequence"/>
</dbReference>
<dbReference type="AlphaFoldDB" id="A0A6A4RVM3"/>
<comment type="caution">
    <text evidence="2">The sequence shown here is derived from an EMBL/GenBank/DDBJ whole genome shotgun (WGS) entry which is preliminary data.</text>
</comment>
<accession>A0A6A4RVM3</accession>
<gene>
    <name evidence="2" type="ORF">F2P81_023821</name>
</gene>
<sequence>MADSSVVLNVQSVNTSRRVGFYCTSSGAHKTTNEWSLKHESTTPTNDAMAQMRAAHCDTSRSWCGGGDNNNQSTHVSRTRGERRDSVGLMRYDRGIIMKRSCRLTTDLHR</sequence>
<evidence type="ECO:0000256" key="1">
    <source>
        <dbReference type="SAM" id="MobiDB-lite"/>
    </source>
</evidence>
<reference evidence="2 3" key="1">
    <citation type="submission" date="2019-06" db="EMBL/GenBank/DDBJ databases">
        <title>Draft genomes of female and male turbot (Scophthalmus maximus).</title>
        <authorList>
            <person name="Xu H."/>
            <person name="Xu X.-W."/>
            <person name="Shao C."/>
            <person name="Chen S."/>
        </authorList>
    </citation>
    <scope>NUCLEOTIDE SEQUENCE [LARGE SCALE GENOMIC DNA]</scope>
    <source>
        <strain evidence="2">Ysfricsl-2016a</strain>
        <tissue evidence="2">Blood</tissue>
    </source>
</reference>
<name>A0A6A4RVM3_SCOMX</name>
<organism evidence="2 3">
    <name type="scientific">Scophthalmus maximus</name>
    <name type="common">Turbot</name>
    <name type="synonym">Psetta maxima</name>
    <dbReference type="NCBI Taxonomy" id="52904"/>
    <lineage>
        <taxon>Eukaryota</taxon>
        <taxon>Metazoa</taxon>
        <taxon>Chordata</taxon>
        <taxon>Craniata</taxon>
        <taxon>Vertebrata</taxon>
        <taxon>Euteleostomi</taxon>
        <taxon>Actinopterygii</taxon>
        <taxon>Neopterygii</taxon>
        <taxon>Teleostei</taxon>
        <taxon>Neoteleostei</taxon>
        <taxon>Acanthomorphata</taxon>
        <taxon>Carangaria</taxon>
        <taxon>Pleuronectiformes</taxon>
        <taxon>Pleuronectoidei</taxon>
        <taxon>Scophthalmidae</taxon>
        <taxon>Scophthalmus</taxon>
    </lineage>
</organism>
<evidence type="ECO:0000313" key="3">
    <source>
        <dbReference type="Proteomes" id="UP000438429"/>
    </source>
</evidence>
<feature type="region of interest" description="Disordered" evidence="1">
    <location>
        <begin position="61"/>
        <end position="83"/>
    </location>
</feature>
<proteinExistence type="predicted"/>
<evidence type="ECO:0000313" key="2">
    <source>
        <dbReference type="EMBL" id="KAF0023191.1"/>
    </source>
</evidence>
<protein>
    <submittedName>
        <fullName evidence="2">Uncharacterized protein</fullName>
    </submittedName>
</protein>